<dbReference type="PROSITE" id="PS51353">
    <property type="entry name" value="ARSC"/>
    <property type="match status" value="1"/>
</dbReference>
<gene>
    <name evidence="3" type="primary">arsC</name>
    <name evidence="3" type="ORF">NCTC13102_01131</name>
</gene>
<evidence type="ECO:0000256" key="2">
    <source>
        <dbReference type="PROSITE-ProRule" id="PRU01282"/>
    </source>
</evidence>
<comment type="similarity">
    <text evidence="1 2">Belongs to the ArsC family.</text>
</comment>
<dbReference type="InterPro" id="IPR006504">
    <property type="entry name" value="Tscrpt_reg_Spx/MgsR"/>
</dbReference>
<dbReference type="RefSeq" id="WP_023949388.1">
    <property type="nucleotide sequence ID" value="NZ_JAERIV010000004.1"/>
</dbReference>
<dbReference type="PANTHER" id="PTHR30041:SF8">
    <property type="entry name" value="PROTEIN YFFB"/>
    <property type="match status" value="1"/>
</dbReference>
<organism evidence="3 4">
    <name type="scientific">Helicobacter fennelliae</name>
    <dbReference type="NCBI Taxonomy" id="215"/>
    <lineage>
        <taxon>Bacteria</taxon>
        <taxon>Pseudomonadati</taxon>
        <taxon>Campylobacterota</taxon>
        <taxon>Epsilonproteobacteria</taxon>
        <taxon>Campylobacterales</taxon>
        <taxon>Helicobacteraceae</taxon>
        <taxon>Helicobacter</taxon>
    </lineage>
</organism>
<dbReference type="InterPro" id="IPR036249">
    <property type="entry name" value="Thioredoxin-like_sf"/>
</dbReference>
<sequence length="112" mass="13058">MKLYGIINCGSVKKAMNFLDSRHIKYEFIDLKKQPPHIDKITSWVKKAGVDVVLNTKGMTYKKLSLAKENLTQEQKIQKMSEFPLLIKRPVIEYNENLIIGFDEIHYQNIFG</sequence>
<evidence type="ECO:0000313" key="4">
    <source>
        <dbReference type="Proteomes" id="UP000250166"/>
    </source>
</evidence>
<reference evidence="3 4" key="1">
    <citation type="submission" date="2018-06" db="EMBL/GenBank/DDBJ databases">
        <authorList>
            <consortium name="Pathogen Informatics"/>
            <person name="Doyle S."/>
        </authorList>
    </citation>
    <scope>NUCLEOTIDE SEQUENCE [LARGE SCALE GENOMIC DNA]</scope>
    <source>
        <strain evidence="3 4">NCTC13102</strain>
    </source>
</reference>
<evidence type="ECO:0000313" key="3">
    <source>
        <dbReference type="EMBL" id="SQB98666.1"/>
    </source>
</evidence>
<dbReference type="SUPFAM" id="SSF52833">
    <property type="entry name" value="Thioredoxin-like"/>
    <property type="match status" value="1"/>
</dbReference>
<name>A0A2X3BH90_9HELI</name>
<dbReference type="Proteomes" id="UP000250166">
    <property type="component" value="Unassembled WGS sequence"/>
</dbReference>
<protein>
    <submittedName>
        <fullName evidence="3">Arsenate reductase</fullName>
    </submittedName>
</protein>
<dbReference type="Pfam" id="PF03960">
    <property type="entry name" value="ArsC"/>
    <property type="match status" value="1"/>
</dbReference>
<dbReference type="NCBIfam" id="TIGR01617">
    <property type="entry name" value="arsC_related"/>
    <property type="match status" value="1"/>
</dbReference>
<dbReference type="PANTHER" id="PTHR30041">
    <property type="entry name" value="ARSENATE REDUCTASE"/>
    <property type="match status" value="1"/>
</dbReference>
<dbReference type="InterPro" id="IPR006660">
    <property type="entry name" value="Arsenate_reductase-like"/>
</dbReference>
<evidence type="ECO:0000256" key="1">
    <source>
        <dbReference type="ARBA" id="ARBA00007198"/>
    </source>
</evidence>
<dbReference type="Gene3D" id="3.40.30.10">
    <property type="entry name" value="Glutaredoxin"/>
    <property type="match status" value="1"/>
</dbReference>
<proteinExistence type="inferred from homology"/>
<accession>A0A2X3BH90</accession>
<dbReference type="EMBL" id="UAWL01000006">
    <property type="protein sequence ID" value="SQB98666.1"/>
    <property type="molecule type" value="Genomic_DNA"/>
</dbReference>
<dbReference type="AlphaFoldDB" id="A0A2X3BH90"/>